<name>A0A0F9SWL0_9ZZZZ</name>
<proteinExistence type="predicted"/>
<keyword evidence="1" id="KW-0812">Transmembrane</keyword>
<organism evidence="2">
    <name type="scientific">marine sediment metagenome</name>
    <dbReference type="NCBI Taxonomy" id="412755"/>
    <lineage>
        <taxon>unclassified sequences</taxon>
        <taxon>metagenomes</taxon>
        <taxon>ecological metagenomes</taxon>
    </lineage>
</organism>
<keyword evidence="1" id="KW-0472">Membrane</keyword>
<protein>
    <submittedName>
        <fullName evidence="2">Uncharacterized protein</fullName>
    </submittedName>
</protein>
<evidence type="ECO:0000256" key="1">
    <source>
        <dbReference type="SAM" id="Phobius"/>
    </source>
</evidence>
<accession>A0A0F9SWL0</accession>
<reference evidence="2" key="1">
    <citation type="journal article" date="2015" name="Nature">
        <title>Complex archaea that bridge the gap between prokaryotes and eukaryotes.</title>
        <authorList>
            <person name="Spang A."/>
            <person name="Saw J.H."/>
            <person name="Jorgensen S.L."/>
            <person name="Zaremba-Niedzwiedzka K."/>
            <person name="Martijn J."/>
            <person name="Lind A.E."/>
            <person name="van Eijk R."/>
            <person name="Schleper C."/>
            <person name="Guy L."/>
            <person name="Ettema T.J."/>
        </authorList>
    </citation>
    <scope>NUCLEOTIDE SEQUENCE</scope>
</reference>
<gene>
    <name evidence="2" type="ORF">LCGC14_0465810</name>
</gene>
<sequence length="36" mass="3790">MIGKIISWIIGVVMGFVVGTLFGWALIQKLLTGGGI</sequence>
<evidence type="ECO:0000313" key="2">
    <source>
        <dbReference type="EMBL" id="KKN67027.1"/>
    </source>
</evidence>
<feature type="transmembrane region" description="Helical" evidence="1">
    <location>
        <begin position="6"/>
        <end position="27"/>
    </location>
</feature>
<dbReference type="AlphaFoldDB" id="A0A0F9SWL0"/>
<comment type="caution">
    <text evidence="2">The sequence shown here is derived from an EMBL/GenBank/DDBJ whole genome shotgun (WGS) entry which is preliminary data.</text>
</comment>
<dbReference type="EMBL" id="LAZR01000485">
    <property type="protein sequence ID" value="KKN67027.1"/>
    <property type="molecule type" value="Genomic_DNA"/>
</dbReference>
<keyword evidence="1" id="KW-1133">Transmembrane helix</keyword>